<evidence type="ECO:0000256" key="1">
    <source>
        <dbReference type="ARBA" id="ARBA00005854"/>
    </source>
</evidence>
<dbReference type="GO" id="GO:0102155">
    <property type="term" value="F:S-sulfolactate dehydrogenase activity"/>
    <property type="evidence" value="ECO:0007669"/>
    <property type="project" value="UniProtKB-EC"/>
</dbReference>
<gene>
    <name evidence="7" type="primary">slcC</name>
    <name evidence="7" type="ORF">CLLU_13940</name>
</gene>
<dbReference type="Pfam" id="PF02826">
    <property type="entry name" value="2-Hacid_dh_C"/>
    <property type="match status" value="1"/>
</dbReference>
<dbReference type="EMBL" id="PVXP01000014">
    <property type="protein sequence ID" value="PRR85639.1"/>
    <property type="molecule type" value="Genomic_DNA"/>
</dbReference>
<feature type="domain" description="D-isomer specific 2-hydroxyacid dehydrogenase NAD-binding" evidence="6">
    <location>
        <begin position="107"/>
        <end position="277"/>
    </location>
</feature>
<dbReference type="RefSeq" id="WP_106008952.1">
    <property type="nucleotide sequence ID" value="NZ_JALCPJ010000008.1"/>
</dbReference>
<dbReference type="CDD" id="cd12155">
    <property type="entry name" value="PGDH_1"/>
    <property type="match status" value="1"/>
</dbReference>
<dbReference type="SUPFAM" id="SSF51735">
    <property type="entry name" value="NAD(P)-binding Rossmann-fold domains"/>
    <property type="match status" value="1"/>
</dbReference>
<dbReference type="InterPro" id="IPR029753">
    <property type="entry name" value="D-isomer_DH_CS"/>
</dbReference>
<evidence type="ECO:0000256" key="2">
    <source>
        <dbReference type="ARBA" id="ARBA00023002"/>
    </source>
</evidence>
<comment type="caution">
    <text evidence="7">The sequence shown here is derived from an EMBL/GenBank/DDBJ whole genome shotgun (WGS) entry which is preliminary data.</text>
</comment>
<accession>A0A2T0BP27</accession>
<dbReference type="PANTHER" id="PTHR43333:SF1">
    <property type="entry name" value="D-ISOMER SPECIFIC 2-HYDROXYACID DEHYDROGENASE NAD-BINDING DOMAIN-CONTAINING PROTEIN"/>
    <property type="match status" value="1"/>
</dbReference>
<dbReference type="AlphaFoldDB" id="A0A2T0BP27"/>
<keyword evidence="8" id="KW-1185">Reference proteome</keyword>
<evidence type="ECO:0000256" key="3">
    <source>
        <dbReference type="ARBA" id="ARBA00023027"/>
    </source>
</evidence>
<name>A0A2T0BP27_9CLOT</name>
<dbReference type="EC" id="1.1.1.310" evidence="7"/>
<dbReference type="InterPro" id="IPR006139">
    <property type="entry name" value="D-isomer_2_OHA_DH_cat_dom"/>
</dbReference>
<sequence length="315" mass="36121">MGIKLLCTRNFGDENIANIKKLGYDVKIIRENGARYTEDMKDTEVLLCYDPFRTLDISGMEKLKWIQLFSIGIDQLPMDVVKRNHILITNNRGGYSIPMGEWIVLKILEMLKHSRGFYEAQQNKLWKLDTGVLELWGKTVGFIGTGSIAKEAAKRLEAFDIKILGLNTRGEEMPYFNQCFSAEHMSDMLKLCDIVVITIPYTKKTRHMIDQGAFKAMKDGVYIVNTARGSIIDERAFIENIKNKKIASAAVDVVEEEPLSKDSPLWEFKNVIITPHNSWVSERADIRRFDMMYDNLKSYASGHELNNLVNVYKGY</sequence>
<dbReference type="Proteomes" id="UP000237798">
    <property type="component" value="Unassembled WGS sequence"/>
</dbReference>
<protein>
    <submittedName>
        <fullName evidence="7">(S)-sulfolactate dehydrogenase</fullName>
        <ecNumber evidence="7">1.1.1.310</ecNumber>
    </submittedName>
</protein>
<dbReference type="PROSITE" id="PS00671">
    <property type="entry name" value="D_2_HYDROXYACID_DH_3"/>
    <property type="match status" value="1"/>
</dbReference>
<reference evidence="7 8" key="1">
    <citation type="submission" date="2018-03" db="EMBL/GenBank/DDBJ databases">
        <title>Genome sequence of Clostridium luticellarii DSM 29923.</title>
        <authorList>
            <person name="Poehlein A."/>
            <person name="Daniel R."/>
        </authorList>
    </citation>
    <scope>NUCLEOTIDE SEQUENCE [LARGE SCALE GENOMIC DNA]</scope>
    <source>
        <strain evidence="7 8">DSM 29923</strain>
    </source>
</reference>
<dbReference type="InterPro" id="IPR006140">
    <property type="entry name" value="D-isomer_DH_NAD-bd"/>
</dbReference>
<evidence type="ECO:0000256" key="4">
    <source>
        <dbReference type="RuleBase" id="RU003719"/>
    </source>
</evidence>
<organism evidence="7 8">
    <name type="scientific">Clostridium luticellarii</name>
    <dbReference type="NCBI Taxonomy" id="1691940"/>
    <lineage>
        <taxon>Bacteria</taxon>
        <taxon>Bacillati</taxon>
        <taxon>Bacillota</taxon>
        <taxon>Clostridia</taxon>
        <taxon>Eubacteriales</taxon>
        <taxon>Clostridiaceae</taxon>
        <taxon>Clostridium</taxon>
    </lineage>
</organism>
<evidence type="ECO:0000259" key="5">
    <source>
        <dbReference type="Pfam" id="PF00389"/>
    </source>
</evidence>
<keyword evidence="3" id="KW-0520">NAD</keyword>
<evidence type="ECO:0000313" key="8">
    <source>
        <dbReference type="Proteomes" id="UP000237798"/>
    </source>
</evidence>
<dbReference type="Gene3D" id="3.40.50.720">
    <property type="entry name" value="NAD(P)-binding Rossmann-like Domain"/>
    <property type="match status" value="2"/>
</dbReference>
<proteinExistence type="inferred from homology"/>
<dbReference type="OrthoDB" id="9805416at2"/>
<evidence type="ECO:0000259" key="6">
    <source>
        <dbReference type="Pfam" id="PF02826"/>
    </source>
</evidence>
<dbReference type="PANTHER" id="PTHR43333">
    <property type="entry name" value="2-HACID_DH_C DOMAIN-CONTAINING PROTEIN"/>
    <property type="match status" value="1"/>
</dbReference>
<dbReference type="GO" id="GO:0051287">
    <property type="term" value="F:NAD binding"/>
    <property type="evidence" value="ECO:0007669"/>
    <property type="project" value="InterPro"/>
</dbReference>
<dbReference type="SUPFAM" id="SSF52283">
    <property type="entry name" value="Formate/glycerate dehydrogenase catalytic domain-like"/>
    <property type="match status" value="1"/>
</dbReference>
<dbReference type="Pfam" id="PF00389">
    <property type="entry name" value="2-Hacid_dh"/>
    <property type="match status" value="1"/>
</dbReference>
<keyword evidence="2 4" id="KW-0560">Oxidoreductase</keyword>
<comment type="similarity">
    <text evidence="1 4">Belongs to the D-isomer specific 2-hydroxyacid dehydrogenase family.</text>
</comment>
<dbReference type="InterPro" id="IPR036291">
    <property type="entry name" value="NAD(P)-bd_dom_sf"/>
</dbReference>
<feature type="domain" description="D-isomer specific 2-hydroxyacid dehydrogenase catalytic" evidence="5">
    <location>
        <begin position="11"/>
        <end position="310"/>
    </location>
</feature>
<evidence type="ECO:0000313" key="7">
    <source>
        <dbReference type="EMBL" id="PRR85639.1"/>
    </source>
</evidence>